<evidence type="ECO:0000313" key="2">
    <source>
        <dbReference type="EMBL" id="MBK1882410.1"/>
    </source>
</evidence>
<evidence type="ECO:0000313" key="3">
    <source>
        <dbReference type="Proteomes" id="UP000603141"/>
    </source>
</evidence>
<organism evidence="2 3">
    <name type="scientific">Luteolibacter pohnpeiensis</name>
    <dbReference type="NCBI Taxonomy" id="454153"/>
    <lineage>
        <taxon>Bacteria</taxon>
        <taxon>Pseudomonadati</taxon>
        <taxon>Verrucomicrobiota</taxon>
        <taxon>Verrucomicrobiia</taxon>
        <taxon>Verrucomicrobiales</taxon>
        <taxon>Verrucomicrobiaceae</taxon>
        <taxon>Luteolibacter</taxon>
    </lineage>
</organism>
<feature type="compositionally biased region" description="Basic and acidic residues" evidence="1">
    <location>
        <begin position="812"/>
        <end position="832"/>
    </location>
</feature>
<protein>
    <submittedName>
        <fullName evidence="2">Uncharacterized protein</fullName>
    </submittedName>
</protein>
<gene>
    <name evidence="2" type="ORF">JIN85_08290</name>
</gene>
<feature type="compositionally biased region" description="Gly residues" evidence="1">
    <location>
        <begin position="987"/>
        <end position="1003"/>
    </location>
</feature>
<dbReference type="Proteomes" id="UP000603141">
    <property type="component" value="Unassembled WGS sequence"/>
</dbReference>
<evidence type="ECO:0000256" key="1">
    <source>
        <dbReference type="SAM" id="MobiDB-lite"/>
    </source>
</evidence>
<sequence length="1204" mass="133835">MTMLLMALLTLIGVGLLSLSAVSLRTVDRSSPGMEARANARLALMMAINELQRYMGPDQRVTAENRILSPLSQGDSKQGQPHWVNVWRTTKDDGSPFIIRNAEDGGLHDLRVDEKWDPAEHRLTTLVSGNESAYQYYDYGRGEGMAVDMVRLVGGGSVPSENGNSPDFVSAPEVGLYDGHKKRGSYAWWVGDLNEKANIATQDRLEDSSLDAAGVRSIQIAQDASLLAFDNQSDLQNSDRAKLTGMKQLDLVNPSTTPISSLAFHDLTTDSEGLLVNVRDGGLKKDLTAYLESDGTIPSLNSNSGEMPGVSDYDRLIGPRNQVAEQESNFPGQAARYSKVSPTFGLLRDWARRGEKAPFGSFQTVMQSPEISSVKSNVGRSYGGVKHLERTKTDLMPVLVESSMFYNISYYEDSGGNSKAPYHLRIHYYPRVALWNPYNFDMQIDSSMVFMMINGKKRVRITGESGQTYGFRMYFGIQNASDTGGTGGAVQGSMFFALEGKTLKAGETAVWSPRRNQVYDETTFSNNLLTPSVAPSPSRAFYMNEKKLMPSTSLFTVIQTTPPTKGLYNDRMIERPVEWREYVGALPAGNVQSAGYTQADDYKVVWKPLRSSGAIDADRFEDLPPGLFVSCAFQYGDEDEMPVEWSSTNPVPMAVSSLENPVIQDIPDTRTRDGFRLRWFDEPESNRIGAGSLSGTPFLQEAPMANWNMRASYSFRSPFENVNDTAPNFFGIYTRDLFDPEVGWNGMNPSYKEGGFRSDPFDQPSRFSQPRILFDIPRRGAEVISLGAFQQVKMSEYIWQPTYAFGNSLADPRLDPTRTEPNRKESVNKDEGGWNSNTIGFATDGRSNNNGSNVASNEDLWAYYARNYLNQAAVEQNLIFDMSYELNYSLWDEFFLSSGNRKDKLNFINSPYENPLPDGRMSLAGTTDDDTIHDLSDFYRAASVLKVDGAFNVNSTSVKAWEALLLSSAGQQFDDDQVTFPRILQSQGGGSGGQKSHSWGGGNSRDENAWDGQRTLSRDEVRRLAEEIVEQVKIRGPFLSMADFVNRSLSTGEEGKKGALQAAIDRSGINASFEEEWKLDNQDAIPDYTHPDHIDDPTRIDQTLKPDTGAWGALGFLTQADLLQFLGPVLTVRSDSFVVRAYGSSVDKHGKVQAQAWCEAVVQRTATPLRPDSQQLNPLIEDGVVDLGRKFEIRKFRWLKPEDV</sequence>
<dbReference type="RefSeq" id="WP_200269521.1">
    <property type="nucleotide sequence ID" value="NZ_JAENIJ010000010.1"/>
</dbReference>
<dbReference type="AlphaFoldDB" id="A0A934VVP3"/>
<dbReference type="EMBL" id="JAENIJ010000010">
    <property type="protein sequence ID" value="MBK1882410.1"/>
    <property type="molecule type" value="Genomic_DNA"/>
</dbReference>
<proteinExistence type="predicted"/>
<accession>A0A934VVP3</accession>
<feature type="region of interest" description="Disordered" evidence="1">
    <location>
        <begin position="810"/>
        <end position="850"/>
    </location>
</feature>
<feature type="compositionally biased region" description="Polar residues" evidence="1">
    <location>
        <begin position="834"/>
        <end position="850"/>
    </location>
</feature>
<feature type="region of interest" description="Disordered" evidence="1">
    <location>
        <begin position="983"/>
        <end position="1014"/>
    </location>
</feature>
<reference evidence="2" key="1">
    <citation type="submission" date="2021-01" db="EMBL/GenBank/DDBJ databases">
        <title>Modified the classification status of verrucomicrobia.</title>
        <authorList>
            <person name="Feng X."/>
        </authorList>
    </citation>
    <scope>NUCLEOTIDE SEQUENCE</scope>
    <source>
        <strain evidence="2">KCTC 22041</strain>
    </source>
</reference>
<keyword evidence="3" id="KW-1185">Reference proteome</keyword>
<name>A0A934VVP3_9BACT</name>
<comment type="caution">
    <text evidence="2">The sequence shown here is derived from an EMBL/GenBank/DDBJ whole genome shotgun (WGS) entry which is preliminary data.</text>
</comment>